<keyword evidence="2" id="KW-0677">Repeat</keyword>
<gene>
    <name evidence="5" type="ORF">LSH36_499g02033</name>
</gene>
<dbReference type="PROSITE" id="PS00018">
    <property type="entry name" value="EF_HAND_1"/>
    <property type="match status" value="4"/>
</dbReference>
<dbReference type="Proteomes" id="UP001208570">
    <property type="component" value="Unassembled WGS sequence"/>
</dbReference>
<feature type="domain" description="EF-hand" evidence="4">
    <location>
        <begin position="118"/>
        <end position="153"/>
    </location>
</feature>
<evidence type="ECO:0000256" key="3">
    <source>
        <dbReference type="ARBA" id="ARBA00022837"/>
    </source>
</evidence>
<dbReference type="CDD" id="cd00051">
    <property type="entry name" value="EFh"/>
    <property type="match status" value="1"/>
</dbReference>
<feature type="domain" description="EF-hand" evidence="4">
    <location>
        <begin position="81"/>
        <end position="116"/>
    </location>
</feature>
<evidence type="ECO:0000256" key="1">
    <source>
        <dbReference type="ARBA" id="ARBA00022723"/>
    </source>
</evidence>
<keyword evidence="3" id="KW-0106">Calcium</keyword>
<dbReference type="InterPro" id="IPR002048">
    <property type="entry name" value="EF_hand_dom"/>
</dbReference>
<evidence type="ECO:0000259" key="4">
    <source>
        <dbReference type="PROSITE" id="PS50222"/>
    </source>
</evidence>
<keyword evidence="6" id="KW-1185">Reference proteome</keyword>
<dbReference type="AlphaFoldDB" id="A0AAD9J8H3"/>
<dbReference type="GO" id="GO:0005509">
    <property type="term" value="F:calcium ion binding"/>
    <property type="evidence" value="ECO:0007669"/>
    <property type="project" value="InterPro"/>
</dbReference>
<dbReference type="PANTHER" id="PTHR45942">
    <property type="entry name" value="PROTEIN PHOSPATASE 3 REGULATORY SUBUNIT B ALPHA ISOFORM TYPE 1"/>
    <property type="match status" value="1"/>
</dbReference>
<feature type="domain" description="EF-hand" evidence="4">
    <location>
        <begin position="44"/>
        <end position="79"/>
    </location>
</feature>
<organism evidence="5 6">
    <name type="scientific">Paralvinella palmiformis</name>
    <dbReference type="NCBI Taxonomy" id="53620"/>
    <lineage>
        <taxon>Eukaryota</taxon>
        <taxon>Metazoa</taxon>
        <taxon>Spiralia</taxon>
        <taxon>Lophotrochozoa</taxon>
        <taxon>Annelida</taxon>
        <taxon>Polychaeta</taxon>
        <taxon>Sedentaria</taxon>
        <taxon>Canalipalpata</taxon>
        <taxon>Terebellida</taxon>
        <taxon>Terebelliformia</taxon>
        <taxon>Alvinellidae</taxon>
        <taxon>Paralvinella</taxon>
    </lineage>
</organism>
<reference evidence="5" key="1">
    <citation type="journal article" date="2023" name="Mol. Biol. Evol.">
        <title>Third-Generation Sequencing Reveals the Adaptive Role of the Epigenome in Three Deep-Sea Polychaetes.</title>
        <authorList>
            <person name="Perez M."/>
            <person name="Aroh O."/>
            <person name="Sun Y."/>
            <person name="Lan Y."/>
            <person name="Juniper S.K."/>
            <person name="Young C.R."/>
            <person name="Angers B."/>
            <person name="Qian P.Y."/>
        </authorList>
    </citation>
    <scope>NUCLEOTIDE SEQUENCE</scope>
    <source>
        <strain evidence="5">P08H-3</strain>
    </source>
</reference>
<dbReference type="InterPro" id="IPR018247">
    <property type="entry name" value="EF_Hand_1_Ca_BS"/>
</dbReference>
<dbReference type="SUPFAM" id="SSF47473">
    <property type="entry name" value="EF-hand"/>
    <property type="match status" value="1"/>
</dbReference>
<protein>
    <recommendedName>
        <fullName evidence="4">EF-hand domain-containing protein</fullName>
    </recommendedName>
</protein>
<name>A0AAD9J8H3_9ANNE</name>
<dbReference type="InterPro" id="IPR011992">
    <property type="entry name" value="EF-hand-dom_pair"/>
</dbReference>
<evidence type="ECO:0000256" key="2">
    <source>
        <dbReference type="ARBA" id="ARBA00022737"/>
    </source>
</evidence>
<keyword evidence="1" id="KW-0479">Metal-binding</keyword>
<dbReference type="EMBL" id="JAODUP010000499">
    <property type="protein sequence ID" value="KAK2148414.1"/>
    <property type="molecule type" value="Genomic_DNA"/>
</dbReference>
<feature type="domain" description="EF-hand" evidence="4">
    <location>
        <begin position="8"/>
        <end position="43"/>
    </location>
</feature>
<dbReference type="Pfam" id="PF13499">
    <property type="entry name" value="EF-hand_7"/>
    <property type="match status" value="2"/>
</dbReference>
<dbReference type="Gene3D" id="1.10.238.10">
    <property type="entry name" value="EF-hand"/>
    <property type="match status" value="2"/>
</dbReference>
<dbReference type="FunFam" id="1.10.238.10:FF:000003">
    <property type="entry name" value="Calmodulin A"/>
    <property type="match status" value="1"/>
</dbReference>
<evidence type="ECO:0000313" key="5">
    <source>
        <dbReference type="EMBL" id="KAK2148414.1"/>
    </source>
</evidence>
<evidence type="ECO:0000313" key="6">
    <source>
        <dbReference type="Proteomes" id="UP001208570"/>
    </source>
</evidence>
<sequence>MAFNSLDEAKERFTKLFHETDTDNSGTLSINEFKSMISKSGYNFTDEQIKQHFNSLDIDGDNAISLEEFLQAMTGIPLVDHRRAIWRKAFVAWDADNSGDVDRQELKQVFRDVIGREISEPELDRVFVRLDKDGSGKIEWEEFVDYFSNLSKAFC</sequence>
<comment type="caution">
    <text evidence="5">The sequence shown here is derived from an EMBL/GenBank/DDBJ whole genome shotgun (WGS) entry which is preliminary data.</text>
</comment>
<accession>A0AAD9J8H3</accession>
<dbReference type="SMART" id="SM00054">
    <property type="entry name" value="EFh"/>
    <property type="match status" value="4"/>
</dbReference>
<proteinExistence type="predicted"/>
<dbReference type="PROSITE" id="PS50222">
    <property type="entry name" value="EF_HAND_2"/>
    <property type="match status" value="4"/>
</dbReference>